<sequence length="251" mass="29203">MGELNNLNVSVSNETLVKLEYPEEYIKREFYGYVNEQIKSEIERKANENVMQGQRCGMRAVDVSNQLLVYANSLDPISQSPDYGSFIESIINFCNRYAIAINSPKLKEILNFITLFRKIKPQSFPIPSFIQAISQAIGSIKAKITAISNYSTSYSTDIEKRKRSDLLKDQSHSSNHMEGIFTRTTKAHFNYYRVYDNYHRQVMRYIFTLSNNQRVEFTEYGSWQCVGEASREYDHSDWIFTSRDNCISSIF</sequence>
<protein>
    <submittedName>
        <fullName evidence="1">Uncharacterized protein</fullName>
    </submittedName>
</protein>
<keyword evidence="2" id="KW-1185">Reference proteome</keyword>
<evidence type="ECO:0000313" key="2">
    <source>
        <dbReference type="Proteomes" id="UP001162131"/>
    </source>
</evidence>
<comment type="caution">
    <text evidence="1">The sequence shown here is derived from an EMBL/GenBank/DDBJ whole genome shotgun (WGS) entry which is preliminary data.</text>
</comment>
<reference evidence="1" key="1">
    <citation type="submission" date="2021-09" db="EMBL/GenBank/DDBJ databases">
        <authorList>
            <consortium name="AG Swart"/>
            <person name="Singh M."/>
            <person name="Singh A."/>
            <person name="Seah K."/>
            <person name="Emmerich C."/>
        </authorList>
    </citation>
    <scope>NUCLEOTIDE SEQUENCE</scope>
    <source>
        <strain evidence="1">ATCC30299</strain>
    </source>
</reference>
<dbReference type="Proteomes" id="UP001162131">
    <property type="component" value="Unassembled WGS sequence"/>
</dbReference>
<organism evidence="1 2">
    <name type="scientific">Blepharisma stoltei</name>
    <dbReference type="NCBI Taxonomy" id="1481888"/>
    <lineage>
        <taxon>Eukaryota</taxon>
        <taxon>Sar</taxon>
        <taxon>Alveolata</taxon>
        <taxon>Ciliophora</taxon>
        <taxon>Postciliodesmatophora</taxon>
        <taxon>Heterotrichea</taxon>
        <taxon>Heterotrichida</taxon>
        <taxon>Blepharismidae</taxon>
        <taxon>Blepharisma</taxon>
    </lineage>
</organism>
<name>A0AAU9IRB5_9CILI</name>
<accession>A0AAU9IRB5</accession>
<evidence type="ECO:0000313" key="1">
    <source>
        <dbReference type="EMBL" id="CAG9316276.1"/>
    </source>
</evidence>
<gene>
    <name evidence="1" type="ORF">BSTOLATCC_MIC15711</name>
</gene>
<dbReference type="AlphaFoldDB" id="A0AAU9IRB5"/>
<dbReference type="EMBL" id="CAJZBQ010000015">
    <property type="protein sequence ID" value="CAG9316276.1"/>
    <property type="molecule type" value="Genomic_DNA"/>
</dbReference>
<proteinExistence type="predicted"/>